<dbReference type="Gene3D" id="3.30.300.20">
    <property type="match status" value="1"/>
</dbReference>
<comment type="similarity">
    <text evidence="2">Belongs to the RbfA family.</text>
</comment>
<dbReference type="GO" id="GO:0043024">
    <property type="term" value="F:ribosomal small subunit binding"/>
    <property type="evidence" value="ECO:0007669"/>
    <property type="project" value="TreeGrafter"/>
</dbReference>
<evidence type="ECO:0000313" key="4">
    <source>
        <dbReference type="Proteomes" id="UP000051296"/>
    </source>
</evidence>
<dbReference type="InterPro" id="IPR015946">
    <property type="entry name" value="KH_dom-like_a/b"/>
</dbReference>
<dbReference type="PROSITE" id="PS01319">
    <property type="entry name" value="RBFA"/>
    <property type="match status" value="1"/>
</dbReference>
<dbReference type="STRING" id="1123500.GCA_000420365_00046"/>
<comment type="subunit">
    <text evidence="2">Monomer. Binds 30S ribosomal subunits, but not 50S ribosomal subunits or 70S ribosomes.</text>
</comment>
<dbReference type="AlphaFoldDB" id="A0A0R2FYV0"/>
<reference evidence="3 4" key="1">
    <citation type="journal article" date="2015" name="Genome Announc.">
        <title>Expanding the biotechnology potential of lactobacilli through comparative genomics of 213 strains and associated genera.</title>
        <authorList>
            <person name="Sun Z."/>
            <person name="Harris H.M."/>
            <person name="McCann A."/>
            <person name="Guo C."/>
            <person name="Argimon S."/>
            <person name="Zhang W."/>
            <person name="Yang X."/>
            <person name="Jeffery I.B."/>
            <person name="Cooney J.C."/>
            <person name="Kagawa T.F."/>
            <person name="Liu W."/>
            <person name="Song Y."/>
            <person name="Salvetti E."/>
            <person name="Wrobel A."/>
            <person name="Rasinkangas P."/>
            <person name="Parkhill J."/>
            <person name="Rea M.C."/>
            <person name="O'Sullivan O."/>
            <person name="Ritari J."/>
            <person name="Douillard F.P."/>
            <person name="Paul Ross R."/>
            <person name="Yang R."/>
            <person name="Briner A.E."/>
            <person name="Felis G.E."/>
            <person name="de Vos W.M."/>
            <person name="Barrangou R."/>
            <person name="Klaenhammer T.R."/>
            <person name="Caufield P.W."/>
            <person name="Cui Y."/>
            <person name="Zhang H."/>
            <person name="O'Toole P.W."/>
        </authorList>
    </citation>
    <scope>NUCLEOTIDE SEQUENCE [LARGE SCALE GENOMIC DNA]</scope>
    <source>
        <strain evidence="3 4">DSM 20190</strain>
    </source>
</reference>
<dbReference type="PANTHER" id="PTHR33515">
    <property type="entry name" value="RIBOSOME-BINDING FACTOR A, CHLOROPLASTIC-RELATED"/>
    <property type="match status" value="1"/>
</dbReference>
<comment type="subcellular location">
    <subcellularLocation>
        <location evidence="2">Cytoplasm</location>
    </subcellularLocation>
</comment>
<dbReference type="Pfam" id="PF02033">
    <property type="entry name" value="RBFA"/>
    <property type="match status" value="1"/>
</dbReference>
<name>A0A0R2FYV0_9LACO</name>
<dbReference type="InterPro" id="IPR023799">
    <property type="entry name" value="RbfA_dom_sf"/>
</dbReference>
<keyword evidence="1 2" id="KW-0690">Ribosome biogenesis</keyword>
<dbReference type="eggNOG" id="COG0858">
    <property type="taxonomic scope" value="Bacteria"/>
</dbReference>
<accession>A0A0R2FYV0</accession>
<dbReference type="SUPFAM" id="SSF89919">
    <property type="entry name" value="Ribosome-binding factor A, RbfA"/>
    <property type="match status" value="1"/>
</dbReference>
<dbReference type="Proteomes" id="UP000051296">
    <property type="component" value="Unassembled WGS sequence"/>
</dbReference>
<dbReference type="NCBIfam" id="TIGR00082">
    <property type="entry name" value="rbfA"/>
    <property type="match status" value="1"/>
</dbReference>
<dbReference type="InterPro" id="IPR020053">
    <property type="entry name" value="Ribosome-bd_factorA_CS"/>
</dbReference>
<dbReference type="PANTHER" id="PTHR33515:SF1">
    <property type="entry name" value="RIBOSOME-BINDING FACTOR A, CHLOROPLASTIC-RELATED"/>
    <property type="match status" value="1"/>
</dbReference>
<dbReference type="InterPro" id="IPR000238">
    <property type="entry name" value="RbfA"/>
</dbReference>
<dbReference type="InParanoid" id="A0A0R2FYV0"/>
<protein>
    <recommendedName>
        <fullName evidence="2">Ribosome-binding factor A</fullName>
    </recommendedName>
</protein>
<dbReference type="EMBL" id="JQAX01000001">
    <property type="protein sequence ID" value="KRN33650.1"/>
    <property type="molecule type" value="Genomic_DNA"/>
</dbReference>
<keyword evidence="4" id="KW-1185">Reference proteome</keyword>
<sequence length="128" mass="14591">MVFYERSMQMAQKNFRVGRLEQEIQREVNDILLKRIRDPRVAGITVTGVEVTGDLQQATIYYSVFSKEANADEQVAAGLEAASGLIRKELGSRLTIYKTPELKFVKDDSVEYGNHIDDLIRKLNQPDK</sequence>
<comment type="function">
    <text evidence="2">One of several proteins that assist in the late maturation steps of the functional core of the 30S ribosomal subunit. Associates with free 30S ribosomal subunits (but not with 30S subunits that are part of 70S ribosomes or polysomes). Required for efficient processing of 16S rRNA. May interact with the 5'-terminal helix region of 16S rRNA.</text>
</comment>
<comment type="caution">
    <text evidence="3">The sequence shown here is derived from an EMBL/GenBank/DDBJ whole genome shotgun (WGS) entry which is preliminary data.</text>
</comment>
<dbReference type="HAMAP" id="MF_00003">
    <property type="entry name" value="RbfA"/>
    <property type="match status" value="1"/>
</dbReference>
<dbReference type="GO" id="GO:0005829">
    <property type="term" value="C:cytosol"/>
    <property type="evidence" value="ECO:0007669"/>
    <property type="project" value="TreeGrafter"/>
</dbReference>
<proteinExistence type="inferred from homology"/>
<dbReference type="GO" id="GO:0030490">
    <property type="term" value="P:maturation of SSU-rRNA"/>
    <property type="evidence" value="ECO:0007669"/>
    <property type="project" value="UniProtKB-UniRule"/>
</dbReference>
<organism evidence="3 4">
    <name type="scientific">Weissella halotolerans DSM 20190</name>
    <dbReference type="NCBI Taxonomy" id="1123500"/>
    <lineage>
        <taxon>Bacteria</taxon>
        <taxon>Bacillati</taxon>
        <taxon>Bacillota</taxon>
        <taxon>Bacilli</taxon>
        <taxon>Lactobacillales</taxon>
        <taxon>Lactobacillaceae</taxon>
        <taxon>Weissella</taxon>
    </lineage>
</organism>
<evidence type="ECO:0000256" key="1">
    <source>
        <dbReference type="ARBA" id="ARBA00022517"/>
    </source>
</evidence>
<evidence type="ECO:0000313" key="3">
    <source>
        <dbReference type="EMBL" id="KRN33650.1"/>
    </source>
</evidence>
<dbReference type="FunCoup" id="A0A0R2FYV0">
    <property type="interactions" value="293"/>
</dbReference>
<dbReference type="PATRIC" id="fig|1123500.6.peg.459"/>
<gene>
    <name evidence="2" type="primary">rbfA</name>
    <name evidence="3" type="ORF">IV68_GL000458</name>
</gene>
<evidence type="ECO:0000256" key="2">
    <source>
        <dbReference type="HAMAP-Rule" id="MF_00003"/>
    </source>
</evidence>
<keyword evidence="2" id="KW-0963">Cytoplasm</keyword>